<accession>A0A8E2LD26</accession>
<feature type="active site" description="Proton donor" evidence="8">
    <location>
        <position position="264"/>
    </location>
</feature>
<protein>
    <recommendedName>
        <fullName evidence="4 7">Proline iminopeptidase</fullName>
        <shortName evidence="7">PIP</shortName>
        <ecNumber evidence="3 7">3.4.11.5</ecNumber>
    </recommendedName>
    <alternativeName>
        <fullName evidence="6 7">Prolyl aminopeptidase</fullName>
    </alternativeName>
</protein>
<keyword evidence="11" id="KW-1185">Reference proteome</keyword>
<dbReference type="EMBL" id="MTLA01000440">
    <property type="protein sequence ID" value="OOP65839.1"/>
    <property type="molecule type" value="Genomic_DNA"/>
</dbReference>
<feature type="domain" description="AB hydrolase-1" evidence="9">
    <location>
        <begin position="25"/>
        <end position="271"/>
    </location>
</feature>
<gene>
    <name evidence="10" type="ORF">BWZ43_24140</name>
</gene>
<evidence type="ECO:0000256" key="2">
    <source>
        <dbReference type="ARBA" id="ARBA00010088"/>
    </source>
</evidence>
<evidence type="ECO:0000256" key="6">
    <source>
        <dbReference type="ARBA" id="ARBA00029605"/>
    </source>
</evidence>
<evidence type="ECO:0000256" key="8">
    <source>
        <dbReference type="PIRSR" id="PIRSR005539-1"/>
    </source>
</evidence>
<proteinExistence type="inferred from homology"/>
<evidence type="ECO:0000256" key="7">
    <source>
        <dbReference type="PIRNR" id="PIRNR005539"/>
    </source>
</evidence>
<keyword evidence="5 7" id="KW-0378">Hydrolase</keyword>
<dbReference type="GO" id="GO:0006508">
    <property type="term" value="P:proteolysis"/>
    <property type="evidence" value="ECO:0007669"/>
    <property type="project" value="UniProtKB-KW"/>
</dbReference>
<evidence type="ECO:0000256" key="3">
    <source>
        <dbReference type="ARBA" id="ARBA00012568"/>
    </source>
</evidence>
<keyword evidence="7" id="KW-0645">Protease</keyword>
<dbReference type="AlphaFoldDB" id="A0A8E2LD26"/>
<dbReference type="RefSeq" id="WP_058005373.1">
    <property type="nucleotide sequence ID" value="NZ_CP065424.1"/>
</dbReference>
<sequence length="288" mass="32670">MKEGYIAVTGGNVYYKIVGDGSKTPIILLHGGPGGTHVPFMHLENLGNDRQVIFYDQLGSGKSDRPNDHSLWNIDRFVEELGQIREALGLSKLHILGHSWGTMLAASYLLNQPEGVQSIIFSSPCLSVPQWEKDQALHLKQLPEEVQEILSRCEREGTTDTEEYKTAMKEFNKRFVYRLDSKPKEMESPYAKSNSIVYNTMWGPSEFCTTGNLKGYDVTERLKEIQLPAMFTCGRYDEATPQTVEGYSHCLPGSIFHVYEQSAHLPYLEEPAEYIGRVRSFLDHVEKQ</sequence>
<comment type="caution">
    <text evidence="10">The sequence shown here is derived from an EMBL/GenBank/DDBJ whole genome shotgun (WGS) entry which is preliminary data.</text>
</comment>
<dbReference type="GO" id="GO:0016020">
    <property type="term" value="C:membrane"/>
    <property type="evidence" value="ECO:0007669"/>
    <property type="project" value="TreeGrafter"/>
</dbReference>
<dbReference type="InterPro" id="IPR000073">
    <property type="entry name" value="AB_hydrolase_1"/>
</dbReference>
<feature type="active site" evidence="8">
    <location>
        <position position="237"/>
    </location>
</feature>
<comment type="similarity">
    <text evidence="2 7">Belongs to the peptidase S33 family.</text>
</comment>
<reference evidence="10 11" key="1">
    <citation type="submission" date="2017-01" db="EMBL/GenBank/DDBJ databases">
        <title>Draft genome sequence of Bacillus oleronius.</title>
        <authorList>
            <person name="Allam M."/>
        </authorList>
    </citation>
    <scope>NUCLEOTIDE SEQUENCE [LARGE SCALE GENOMIC DNA]</scope>
    <source>
        <strain evidence="10 11">DSM 9356</strain>
    </source>
</reference>
<comment type="function">
    <text evidence="7">Releases the N-terminal proline from various substrates.</text>
</comment>
<dbReference type="GO" id="GO:0004177">
    <property type="term" value="F:aminopeptidase activity"/>
    <property type="evidence" value="ECO:0007669"/>
    <property type="project" value="UniProtKB-KW"/>
</dbReference>
<dbReference type="NCBIfam" id="TIGR01250">
    <property type="entry name" value="pro_imino_pep_2"/>
    <property type="match status" value="1"/>
</dbReference>
<evidence type="ECO:0000256" key="5">
    <source>
        <dbReference type="ARBA" id="ARBA00022801"/>
    </source>
</evidence>
<dbReference type="PANTHER" id="PTHR43798:SF33">
    <property type="entry name" value="HYDROLASE, PUTATIVE (AFU_ORTHOLOGUE AFUA_2G14860)-RELATED"/>
    <property type="match status" value="1"/>
</dbReference>
<dbReference type="PANTHER" id="PTHR43798">
    <property type="entry name" value="MONOACYLGLYCEROL LIPASE"/>
    <property type="match status" value="1"/>
</dbReference>
<dbReference type="InterPro" id="IPR050266">
    <property type="entry name" value="AB_hydrolase_sf"/>
</dbReference>
<dbReference type="Proteomes" id="UP000189761">
    <property type="component" value="Unassembled WGS sequence"/>
</dbReference>
<dbReference type="SUPFAM" id="SSF53474">
    <property type="entry name" value="alpha/beta-Hydrolases"/>
    <property type="match status" value="1"/>
</dbReference>
<comment type="catalytic activity">
    <reaction evidence="1 7">
        <text>Release of N-terminal proline from a peptide.</text>
        <dbReference type="EC" id="3.4.11.5"/>
    </reaction>
</comment>
<dbReference type="PRINTS" id="PR00793">
    <property type="entry name" value="PROAMNOPTASE"/>
</dbReference>
<evidence type="ECO:0000256" key="1">
    <source>
        <dbReference type="ARBA" id="ARBA00001585"/>
    </source>
</evidence>
<evidence type="ECO:0000313" key="10">
    <source>
        <dbReference type="EMBL" id="OOP65839.1"/>
    </source>
</evidence>
<dbReference type="EC" id="3.4.11.5" evidence="3 7"/>
<evidence type="ECO:0000259" key="9">
    <source>
        <dbReference type="Pfam" id="PF00561"/>
    </source>
</evidence>
<dbReference type="InterPro" id="IPR029058">
    <property type="entry name" value="AB_hydrolase_fold"/>
</dbReference>
<evidence type="ECO:0000256" key="4">
    <source>
        <dbReference type="ARBA" id="ARBA00021843"/>
    </source>
</evidence>
<organism evidence="10 11">
    <name type="scientific">Heyndrickxia oleronia</name>
    <dbReference type="NCBI Taxonomy" id="38875"/>
    <lineage>
        <taxon>Bacteria</taxon>
        <taxon>Bacillati</taxon>
        <taxon>Bacillota</taxon>
        <taxon>Bacilli</taxon>
        <taxon>Bacillales</taxon>
        <taxon>Bacillaceae</taxon>
        <taxon>Heyndrickxia</taxon>
    </lineage>
</organism>
<dbReference type="Pfam" id="PF00561">
    <property type="entry name" value="Abhydrolase_1"/>
    <property type="match status" value="1"/>
</dbReference>
<feature type="active site" description="Nucleophile" evidence="8">
    <location>
        <position position="99"/>
    </location>
</feature>
<dbReference type="PIRSF" id="PIRSF005539">
    <property type="entry name" value="Pept_S33_TRI_F1"/>
    <property type="match status" value="1"/>
</dbReference>
<dbReference type="InterPro" id="IPR002410">
    <property type="entry name" value="Peptidase_S33"/>
</dbReference>
<keyword evidence="7" id="KW-0031">Aminopeptidase</keyword>
<evidence type="ECO:0000313" key="11">
    <source>
        <dbReference type="Proteomes" id="UP000189761"/>
    </source>
</evidence>
<name>A0A8E2LD26_9BACI</name>
<dbReference type="InterPro" id="IPR005945">
    <property type="entry name" value="Pro_imino_pep"/>
</dbReference>
<dbReference type="Gene3D" id="3.40.50.1820">
    <property type="entry name" value="alpha/beta hydrolase"/>
    <property type="match status" value="1"/>
</dbReference>